<dbReference type="Pfam" id="PF00196">
    <property type="entry name" value="GerE"/>
    <property type="match status" value="1"/>
</dbReference>
<evidence type="ECO:0000259" key="1">
    <source>
        <dbReference type="PROSITE" id="PS50043"/>
    </source>
</evidence>
<feature type="domain" description="HTH luxR-type" evidence="1">
    <location>
        <begin position="196"/>
        <end position="261"/>
    </location>
</feature>
<keyword evidence="3" id="KW-1185">Reference proteome</keyword>
<proteinExistence type="predicted"/>
<reference evidence="2 3" key="1">
    <citation type="journal article" date="2012" name="Genet. Mol. Biol.">
        <title>Analysis of 16S rRNA and mxaF genes revealing insights into Methylobacterium niche-specific plant association.</title>
        <authorList>
            <person name="Dourado M.N."/>
            <person name="Andreote F.D."/>
            <person name="Dini-Andreote F."/>
            <person name="Conti R."/>
            <person name="Araujo J.M."/>
            <person name="Araujo W.L."/>
        </authorList>
    </citation>
    <scope>NUCLEOTIDE SEQUENCE [LARGE SCALE GENOMIC DNA]</scope>
    <source>
        <strain evidence="2 3">SR1.6/4</strain>
    </source>
</reference>
<dbReference type="EMBL" id="MLBY01000004">
    <property type="protein sequence ID" value="MEE7457050.1"/>
    <property type="molecule type" value="Genomic_DNA"/>
</dbReference>
<sequence length="264" mass="28437">MNTVDVVRVGTPAGRHIAFESQVDQDGFLSQAASTADTIAVKAATSGHTIILIDHRPLVGQCLLTSLRGTDKLSTFALYPSLQHWRADAVHAAPSLVVLCLPGGQTADAELAFVTRDLAELRGCNDAVSVIVMSDTESAEVIVKIFQLGVQGYIPTTSSLDVAVQAFRLVCAGGVYMPAACMLTALANGSTKPQGTKKDDEVFSPRQISVARALRKGTPNKIIAYELNMCESTVKVHVRNIMKKLKAKNRTEVAYLTNKYFQDE</sequence>
<accession>A0ABU7T933</accession>
<dbReference type="PANTHER" id="PTHR45566">
    <property type="entry name" value="HTH-TYPE TRANSCRIPTIONAL REGULATOR YHJB-RELATED"/>
    <property type="match status" value="1"/>
</dbReference>
<comment type="caution">
    <text evidence="2">The sequence shown here is derived from an EMBL/GenBank/DDBJ whole genome shotgun (WGS) entry which is preliminary data.</text>
</comment>
<dbReference type="PROSITE" id="PS50043">
    <property type="entry name" value="HTH_LUXR_2"/>
    <property type="match status" value="1"/>
</dbReference>
<dbReference type="InterPro" id="IPR051015">
    <property type="entry name" value="EvgA-like"/>
</dbReference>
<dbReference type="PROSITE" id="PS00622">
    <property type="entry name" value="HTH_LUXR_1"/>
    <property type="match status" value="1"/>
</dbReference>
<dbReference type="SUPFAM" id="SSF46894">
    <property type="entry name" value="C-terminal effector domain of the bipartite response regulators"/>
    <property type="match status" value="1"/>
</dbReference>
<dbReference type="PRINTS" id="PR00038">
    <property type="entry name" value="HTHLUXR"/>
</dbReference>
<dbReference type="InterPro" id="IPR000792">
    <property type="entry name" value="Tscrpt_reg_LuxR_C"/>
</dbReference>
<dbReference type="CDD" id="cd06170">
    <property type="entry name" value="LuxR_C_like"/>
    <property type="match status" value="1"/>
</dbReference>
<name>A0ABU7T933_9HYPH</name>
<protein>
    <submittedName>
        <fullName evidence="2">Helix-turn-helix transcriptional regulator</fullName>
    </submittedName>
</protein>
<gene>
    <name evidence="2" type="ORF">MRSR164_09745</name>
</gene>
<evidence type="ECO:0000313" key="3">
    <source>
        <dbReference type="Proteomes" id="UP001349262"/>
    </source>
</evidence>
<dbReference type="SMART" id="SM00421">
    <property type="entry name" value="HTH_LUXR"/>
    <property type="match status" value="1"/>
</dbReference>
<evidence type="ECO:0000313" key="2">
    <source>
        <dbReference type="EMBL" id="MEE7457050.1"/>
    </source>
</evidence>
<dbReference type="InterPro" id="IPR016032">
    <property type="entry name" value="Sig_transdc_resp-reg_C-effctor"/>
</dbReference>
<dbReference type="Gene3D" id="3.40.50.2300">
    <property type="match status" value="1"/>
</dbReference>
<dbReference type="Proteomes" id="UP001349262">
    <property type="component" value="Unassembled WGS sequence"/>
</dbReference>
<dbReference type="PANTHER" id="PTHR45566:SF1">
    <property type="entry name" value="HTH-TYPE TRANSCRIPTIONAL REGULATOR YHJB-RELATED"/>
    <property type="match status" value="1"/>
</dbReference>
<organism evidence="2 3">
    <name type="scientific">Methylobacterium radiotolerans</name>
    <dbReference type="NCBI Taxonomy" id="31998"/>
    <lineage>
        <taxon>Bacteria</taxon>
        <taxon>Pseudomonadati</taxon>
        <taxon>Pseudomonadota</taxon>
        <taxon>Alphaproteobacteria</taxon>
        <taxon>Hyphomicrobiales</taxon>
        <taxon>Methylobacteriaceae</taxon>
        <taxon>Methylobacterium</taxon>
    </lineage>
</organism>